<reference evidence="1 2" key="1">
    <citation type="submission" date="2019-06" db="EMBL/GenBank/DDBJ databases">
        <title>Complete genome sequence of Methanoculleus chikugoensis strain MG62.</title>
        <authorList>
            <person name="Asakawa S."/>
            <person name="Dianou D."/>
        </authorList>
    </citation>
    <scope>NUCLEOTIDE SEQUENCE [LARGE SCALE GENOMIC DNA]</scope>
    <source>
        <strain evidence="1 2">MG62</strain>
    </source>
</reference>
<dbReference type="Proteomes" id="UP000824969">
    <property type="component" value="Chromosome"/>
</dbReference>
<gene>
    <name evidence="1" type="ORF">MchiMG62_19970</name>
</gene>
<accession>A0ABM7H7J0</accession>
<evidence type="ECO:0000313" key="2">
    <source>
        <dbReference type="Proteomes" id="UP000824969"/>
    </source>
</evidence>
<sequence>MDDSYLVSINKLQEIIDTLYPILLNNNLDEKRENLDAINGSITQLESKKIPVPDDLYQMQKDLRIEISRMESAKETLLYLSSTFSQFQSQLEPLLKVTTPLRPRSGKRIISPANKLSKGPLESPNERPIREKIQGFTFTGKDYSVDTWIDFYMGVCGLLYKEHSDVFDRVLTLKGAKRPYFAKDPAILWMPKKIPGTDMFLESHLNAMMLRNNAIKLIKLFGYTEEDLQIRVTQIIRQKN</sequence>
<dbReference type="GeneID" id="66131528"/>
<organism evidence="1 2">
    <name type="scientific">Methanoculleus chikugoensis</name>
    <dbReference type="NCBI Taxonomy" id="118126"/>
    <lineage>
        <taxon>Archaea</taxon>
        <taxon>Methanobacteriati</taxon>
        <taxon>Methanobacteriota</taxon>
        <taxon>Stenosarchaea group</taxon>
        <taxon>Methanomicrobia</taxon>
        <taxon>Methanomicrobiales</taxon>
        <taxon>Methanomicrobiaceae</taxon>
        <taxon>Methanoculleus</taxon>
    </lineage>
</organism>
<name>A0ABM7H7J0_9EURY</name>
<keyword evidence="2" id="KW-1185">Reference proteome</keyword>
<dbReference type="RefSeq" id="WP_221056858.1">
    <property type="nucleotide sequence ID" value="NZ_AP019781.1"/>
</dbReference>
<evidence type="ECO:0000313" key="1">
    <source>
        <dbReference type="EMBL" id="BBL68816.1"/>
    </source>
</evidence>
<dbReference type="EMBL" id="AP019781">
    <property type="protein sequence ID" value="BBL68816.1"/>
    <property type="molecule type" value="Genomic_DNA"/>
</dbReference>
<protein>
    <submittedName>
        <fullName evidence="1">Uncharacterized protein</fullName>
    </submittedName>
</protein>
<proteinExistence type="predicted"/>